<keyword evidence="4 5" id="KW-0472">Membrane</keyword>
<feature type="transmembrane region" description="Helical" evidence="5">
    <location>
        <begin position="121"/>
        <end position="143"/>
    </location>
</feature>
<evidence type="ECO:0000313" key="7">
    <source>
        <dbReference type="Proteomes" id="UP001108240"/>
    </source>
</evidence>
<dbReference type="GeneTree" id="ENSGT00940000165638"/>
<protein>
    <submittedName>
        <fullName evidence="6">Aquaporin 8b</fullName>
    </submittedName>
</protein>
<reference evidence="6" key="1">
    <citation type="submission" date="2025-08" db="UniProtKB">
        <authorList>
            <consortium name="Ensembl"/>
        </authorList>
    </citation>
    <scope>IDENTIFICATION</scope>
</reference>
<keyword evidence="2 5" id="KW-0812">Transmembrane</keyword>
<dbReference type="AlphaFoldDB" id="A0A8C1DTY4"/>
<accession>A0A8C1DTY4</accession>
<evidence type="ECO:0000256" key="4">
    <source>
        <dbReference type="ARBA" id="ARBA00023136"/>
    </source>
</evidence>
<evidence type="ECO:0000256" key="1">
    <source>
        <dbReference type="ARBA" id="ARBA00004141"/>
    </source>
</evidence>
<evidence type="ECO:0000313" key="6">
    <source>
        <dbReference type="Ensembl" id="ENSCCRP00000067056.2"/>
    </source>
</evidence>
<dbReference type="Proteomes" id="UP001108240">
    <property type="component" value="Unplaced"/>
</dbReference>
<dbReference type="Ensembl" id="ENSCCRT00000072662.2">
    <property type="protein sequence ID" value="ENSCCRP00000067056.2"/>
    <property type="gene ID" value="ENSCCRG00000036138.2"/>
</dbReference>
<dbReference type="InterPro" id="IPR023271">
    <property type="entry name" value="Aquaporin-like"/>
</dbReference>
<keyword evidence="7" id="KW-1185">Reference proteome</keyword>
<evidence type="ECO:0000256" key="5">
    <source>
        <dbReference type="SAM" id="Phobius"/>
    </source>
</evidence>
<dbReference type="Gene3D" id="1.20.1080.10">
    <property type="entry name" value="Glycerol uptake facilitator protein"/>
    <property type="match status" value="1"/>
</dbReference>
<reference evidence="6" key="2">
    <citation type="submission" date="2025-09" db="UniProtKB">
        <authorList>
            <consortium name="Ensembl"/>
        </authorList>
    </citation>
    <scope>IDENTIFICATION</scope>
</reference>
<proteinExistence type="predicted"/>
<evidence type="ECO:0000256" key="3">
    <source>
        <dbReference type="ARBA" id="ARBA00022989"/>
    </source>
</evidence>
<dbReference type="SUPFAM" id="SSF81338">
    <property type="entry name" value="Aquaporin-like"/>
    <property type="match status" value="1"/>
</dbReference>
<comment type="subcellular location">
    <subcellularLocation>
        <location evidence="1">Membrane</location>
        <topology evidence="1">Multi-pass membrane protein</topology>
    </subcellularLocation>
</comment>
<sequence length="192" mass="21239">MAEDRELHTVEKALVDKMGQHDAREPCVAELLGRFLRVHRMCVCLTACAGSRTLSGGADLIAGSHFNPAFLFLCGGMELKMVAPYLISQLTGGLLGAVMADVSKIHAALFGEIAMTCQVTMVVLLGAFLVGCTVIINILVGALGPAVLTNYWTHHWLYWVGHYWWPYRCMLIKPFFPFRILLGDNNSRLLMK</sequence>
<keyword evidence="3 5" id="KW-1133">Transmembrane helix</keyword>
<organism evidence="6 7">
    <name type="scientific">Cyprinus carpio carpio</name>
    <dbReference type="NCBI Taxonomy" id="630221"/>
    <lineage>
        <taxon>Eukaryota</taxon>
        <taxon>Metazoa</taxon>
        <taxon>Chordata</taxon>
        <taxon>Craniata</taxon>
        <taxon>Vertebrata</taxon>
        <taxon>Euteleostomi</taxon>
        <taxon>Actinopterygii</taxon>
        <taxon>Neopterygii</taxon>
        <taxon>Teleostei</taxon>
        <taxon>Ostariophysi</taxon>
        <taxon>Cypriniformes</taxon>
        <taxon>Cyprinidae</taxon>
        <taxon>Cyprininae</taxon>
        <taxon>Cyprinus</taxon>
    </lineage>
</organism>
<dbReference type="GO" id="GO:0016020">
    <property type="term" value="C:membrane"/>
    <property type="evidence" value="ECO:0007669"/>
    <property type="project" value="UniProtKB-SubCell"/>
</dbReference>
<feature type="transmembrane region" description="Helical" evidence="5">
    <location>
        <begin position="163"/>
        <end position="182"/>
    </location>
</feature>
<evidence type="ECO:0000256" key="2">
    <source>
        <dbReference type="ARBA" id="ARBA00022692"/>
    </source>
</evidence>
<name>A0A8C1DTY4_CYPCA</name>